<dbReference type="Gene3D" id="2.60.120.260">
    <property type="entry name" value="Galactose-binding domain-like"/>
    <property type="match status" value="1"/>
</dbReference>
<dbReference type="InterPro" id="IPR049046">
    <property type="entry name" value="Beta-AFase-like_GH127_middle"/>
</dbReference>
<dbReference type="Pfam" id="PF07944">
    <property type="entry name" value="Beta-AFase-like_GH127_cat"/>
    <property type="match status" value="1"/>
</dbReference>
<dbReference type="InterPro" id="IPR012878">
    <property type="entry name" value="Beta-AFase-like_GH127_cat"/>
</dbReference>
<evidence type="ECO:0000313" key="6">
    <source>
        <dbReference type="Proteomes" id="UP000309488"/>
    </source>
</evidence>
<name>A0A4U1CHZ5_9SPHI</name>
<keyword evidence="6" id="KW-1185">Reference proteome</keyword>
<dbReference type="EMBL" id="SWBR01000005">
    <property type="protein sequence ID" value="TKC05580.1"/>
    <property type="molecule type" value="Genomic_DNA"/>
</dbReference>
<proteinExistence type="predicted"/>
<organism evidence="5 6">
    <name type="scientific">Pedobacter polaris</name>
    <dbReference type="NCBI Taxonomy" id="2571273"/>
    <lineage>
        <taxon>Bacteria</taxon>
        <taxon>Pseudomonadati</taxon>
        <taxon>Bacteroidota</taxon>
        <taxon>Sphingobacteriia</taxon>
        <taxon>Sphingobacteriales</taxon>
        <taxon>Sphingobacteriaceae</taxon>
        <taxon>Pedobacter</taxon>
    </lineage>
</organism>
<dbReference type="OrthoDB" id="9757939at2"/>
<dbReference type="SUPFAM" id="SSF48208">
    <property type="entry name" value="Six-hairpin glycosidases"/>
    <property type="match status" value="1"/>
</dbReference>
<evidence type="ECO:0008006" key="7">
    <source>
        <dbReference type="Google" id="ProtNLM"/>
    </source>
</evidence>
<evidence type="ECO:0000259" key="4">
    <source>
        <dbReference type="Pfam" id="PF20737"/>
    </source>
</evidence>
<dbReference type="Pfam" id="PF20737">
    <property type="entry name" value="Glyco_hydro127C"/>
    <property type="match status" value="1"/>
</dbReference>
<gene>
    <name evidence="5" type="ORF">FA048_17820</name>
</gene>
<evidence type="ECO:0000256" key="1">
    <source>
        <dbReference type="SAM" id="SignalP"/>
    </source>
</evidence>
<dbReference type="Pfam" id="PF20736">
    <property type="entry name" value="Glyco_hydro127M"/>
    <property type="match status" value="1"/>
</dbReference>
<dbReference type="Gene3D" id="1.50.10.20">
    <property type="match status" value="1"/>
</dbReference>
<feature type="domain" description="Non-reducing end beta-L-arabinofuranosidase-like GH127 C-terminal" evidence="4">
    <location>
        <begin position="570"/>
        <end position="674"/>
    </location>
</feature>
<sequence>MYKLLSLNLLLLFNFSIANCLAQSFQLKKSNGSSDLLIPIAFNKVKLTDKFWSERIRIQKEVLVPVAFDRTKNAVEDLQRTANYLSGKEGPLPSNSRFSSSDLFKVIEGAAYLLQIGRDAKLEKEIDDLATIIAAAQQKDGYFYPPHITGSYKSATLWGESGMGDKPYSWEVHSHELYNIGHLYEAAVAYYQATGKRNLLEVAEKSAKHVNKVFFEGDPKYNNGKPVNQAPGHEEIELALVKLYRVTGNKLYLDMSKNFLNIRGVTYMPNGKGPMSPEYAQQHKPVREQDKAVGHAVRAMYLYSAMSDVGAFTDDSSLNPALNKIWKNITDTRMHITGGLGAVQGIEGFGDEFLLPNKEAYNETCAAVGNVFFNHRMFLLNKDGKYMDIAEVALLNNVLAGVNLEGNKFFYVNPLQSEGMVDRSHWFGTACCPTNLARLIPQVSGMMYANTQTDIYCVFYTSSTTVIPLSSGNVYLKQTSNYPFDELIKLEINPTKPNQTFAVKLRIPSWTGFQFVPGGLYKFTDNDAKPWSIWVNGKQIKDDKVNKGFVSINRKWNKGDKVELRLPMPVRYTKADERVEADRNRIAITRGPIVYCAEGVDNNADVTRYYIPAQVENPIVSKGDASELPNIEFVRKIPAKYIDLKGEVHNANLNLLPYYAWNNRGVSTMNIWFPENEPTLREELISLPKEINNIKASYTNTGENVFAIVNGKFPKHSFDNSIARWTSYPQKGKAQSIELSFEKSTAIKSFAVYWYDDKGGVQVPQSWNLEYSIDESTTWKPYPLYSTDTYTILKDQFNLVHSNGDSFSVKKIKLNILPKNDSAAGILQVQVDVKR</sequence>
<dbReference type="RefSeq" id="WP_136843659.1">
    <property type="nucleotide sequence ID" value="NZ_SWBR01000005.1"/>
</dbReference>
<dbReference type="InterPro" id="IPR008979">
    <property type="entry name" value="Galactose-bd-like_sf"/>
</dbReference>
<keyword evidence="1" id="KW-0732">Signal</keyword>
<dbReference type="InterPro" id="IPR008928">
    <property type="entry name" value="6-hairpin_glycosidase_sf"/>
</dbReference>
<dbReference type="PANTHER" id="PTHR43465">
    <property type="entry name" value="DUF1680 DOMAIN PROTEIN (AFU_ORTHOLOGUE AFUA_1G08910)"/>
    <property type="match status" value="1"/>
</dbReference>
<dbReference type="Proteomes" id="UP000309488">
    <property type="component" value="Unassembled WGS sequence"/>
</dbReference>
<dbReference type="InterPro" id="IPR049174">
    <property type="entry name" value="Beta-AFase-like"/>
</dbReference>
<evidence type="ECO:0000313" key="5">
    <source>
        <dbReference type="EMBL" id="TKC05580.1"/>
    </source>
</evidence>
<feature type="domain" description="Non-reducing end beta-L-arabinofuranosidase-like GH127 middle" evidence="3">
    <location>
        <begin position="455"/>
        <end position="568"/>
    </location>
</feature>
<evidence type="ECO:0000259" key="2">
    <source>
        <dbReference type="Pfam" id="PF07944"/>
    </source>
</evidence>
<dbReference type="GO" id="GO:0005975">
    <property type="term" value="P:carbohydrate metabolic process"/>
    <property type="evidence" value="ECO:0007669"/>
    <property type="project" value="InterPro"/>
</dbReference>
<dbReference type="PANTHER" id="PTHR43465:SF2">
    <property type="entry name" value="DUF1680 DOMAIN PROTEIN (AFU_ORTHOLOGUE AFUA_1G08910)"/>
    <property type="match status" value="1"/>
</dbReference>
<protein>
    <recommendedName>
        <fullName evidence="7">F5/8 type C domain-containing protein</fullName>
    </recommendedName>
</protein>
<evidence type="ECO:0000259" key="3">
    <source>
        <dbReference type="Pfam" id="PF20736"/>
    </source>
</evidence>
<feature type="domain" description="Non-reducing end beta-L-arabinofuranosidase-like GH127 catalytic" evidence="2">
    <location>
        <begin position="44"/>
        <end position="444"/>
    </location>
</feature>
<dbReference type="SUPFAM" id="SSF49785">
    <property type="entry name" value="Galactose-binding domain-like"/>
    <property type="match status" value="1"/>
</dbReference>
<feature type="signal peptide" evidence="1">
    <location>
        <begin position="1"/>
        <end position="18"/>
    </location>
</feature>
<comment type="caution">
    <text evidence="5">The sequence shown here is derived from an EMBL/GenBank/DDBJ whole genome shotgun (WGS) entry which is preliminary data.</text>
</comment>
<dbReference type="InterPro" id="IPR049049">
    <property type="entry name" value="Beta-AFase-like_GH127_C"/>
</dbReference>
<feature type="chain" id="PRO_5020780599" description="F5/8 type C domain-containing protein" evidence="1">
    <location>
        <begin position="19"/>
        <end position="835"/>
    </location>
</feature>
<dbReference type="AlphaFoldDB" id="A0A4U1CHZ5"/>
<accession>A0A4U1CHZ5</accession>
<reference evidence="5 6" key="1">
    <citation type="submission" date="2019-04" db="EMBL/GenBank/DDBJ databases">
        <title>Pedobacter sp. RP-3-22 sp. nov., isolated from Arctic soil.</title>
        <authorList>
            <person name="Dahal R.H."/>
            <person name="Kim D.-U."/>
        </authorList>
    </citation>
    <scope>NUCLEOTIDE SEQUENCE [LARGE SCALE GENOMIC DNA]</scope>
    <source>
        <strain evidence="5 6">RP-3-22</strain>
    </source>
</reference>